<organism evidence="2 3">
    <name type="scientific">Novosphingobium mangrovi</name>
    <name type="common">ex Huang et al. 2023</name>
    <dbReference type="NCBI Taxonomy" id="2976432"/>
    <lineage>
        <taxon>Bacteria</taxon>
        <taxon>Pseudomonadati</taxon>
        <taxon>Pseudomonadota</taxon>
        <taxon>Alphaproteobacteria</taxon>
        <taxon>Sphingomonadales</taxon>
        <taxon>Sphingomonadaceae</taxon>
        <taxon>Novosphingobium</taxon>
    </lineage>
</organism>
<keyword evidence="3" id="KW-1185">Reference proteome</keyword>
<proteinExistence type="predicted"/>
<dbReference type="RefSeq" id="WP_260044191.1">
    <property type="nucleotide sequence ID" value="NZ_JANZXA010000002.1"/>
</dbReference>
<feature type="region of interest" description="Disordered" evidence="1">
    <location>
        <begin position="54"/>
        <end position="88"/>
    </location>
</feature>
<evidence type="ECO:0000313" key="3">
    <source>
        <dbReference type="Proteomes" id="UP001165583"/>
    </source>
</evidence>
<feature type="compositionally biased region" description="Low complexity" evidence="1">
    <location>
        <begin position="59"/>
        <end position="76"/>
    </location>
</feature>
<sequence>MTSSRTETSSSPITLMQPEAPFLLGMRALETIRDFQMQWWDSWAAMLGQSAPFSEKAEAAPAETPEAAPSETPAPAVQTSESEAPEDV</sequence>
<accession>A0ABT2I2A8</accession>
<evidence type="ECO:0008006" key="4">
    <source>
        <dbReference type="Google" id="ProtNLM"/>
    </source>
</evidence>
<reference evidence="2" key="1">
    <citation type="submission" date="2022-09" db="EMBL/GenBank/DDBJ databases">
        <title>Novosphingobium sp. Nov., a polycyclic aromatic hydrocarbon-degrading bacterium isolated form mangrove sediments in HongKong.</title>
        <authorList>
            <person name="Hu Z."/>
        </authorList>
    </citation>
    <scope>NUCLEOTIDE SEQUENCE</scope>
    <source>
        <strain evidence="2">HK4-1</strain>
    </source>
</reference>
<evidence type="ECO:0000313" key="2">
    <source>
        <dbReference type="EMBL" id="MCT2398742.1"/>
    </source>
</evidence>
<name>A0ABT2I2A8_9SPHN</name>
<comment type="caution">
    <text evidence="2">The sequence shown here is derived from an EMBL/GenBank/DDBJ whole genome shotgun (WGS) entry which is preliminary data.</text>
</comment>
<dbReference type="Proteomes" id="UP001165583">
    <property type="component" value="Unassembled WGS sequence"/>
</dbReference>
<dbReference type="EMBL" id="JANZXA010000002">
    <property type="protein sequence ID" value="MCT2398742.1"/>
    <property type="molecule type" value="Genomic_DNA"/>
</dbReference>
<gene>
    <name evidence="2" type="ORF">NZK81_04190</name>
</gene>
<protein>
    <recommendedName>
        <fullName evidence="4">Phasin domain-containing protein</fullName>
    </recommendedName>
</protein>
<evidence type="ECO:0000256" key="1">
    <source>
        <dbReference type="SAM" id="MobiDB-lite"/>
    </source>
</evidence>